<keyword evidence="2" id="KW-1185">Reference proteome</keyword>
<evidence type="ECO:0000313" key="2">
    <source>
        <dbReference type="Proteomes" id="UP000814033"/>
    </source>
</evidence>
<comment type="caution">
    <text evidence="1">The sequence shown here is derived from an EMBL/GenBank/DDBJ whole genome shotgun (WGS) entry which is preliminary data.</text>
</comment>
<accession>A0ACB8R2Q4</accession>
<evidence type="ECO:0000313" key="1">
    <source>
        <dbReference type="EMBL" id="KAI0038025.1"/>
    </source>
</evidence>
<reference evidence="1" key="1">
    <citation type="submission" date="2021-02" db="EMBL/GenBank/DDBJ databases">
        <authorList>
            <consortium name="DOE Joint Genome Institute"/>
            <person name="Ahrendt S."/>
            <person name="Looney B.P."/>
            <person name="Miyauchi S."/>
            <person name="Morin E."/>
            <person name="Drula E."/>
            <person name="Courty P.E."/>
            <person name="Chicoki N."/>
            <person name="Fauchery L."/>
            <person name="Kohler A."/>
            <person name="Kuo A."/>
            <person name="Labutti K."/>
            <person name="Pangilinan J."/>
            <person name="Lipzen A."/>
            <person name="Riley R."/>
            <person name="Andreopoulos W."/>
            <person name="He G."/>
            <person name="Johnson J."/>
            <person name="Barry K.W."/>
            <person name="Grigoriev I.V."/>
            <person name="Nagy L."/>
            <person name="Hibbett D."/>
            <person name="Henrissat B."/>
            <person name="Matheny P.B."/>
            <person name="Labbe J."/>
            <person name="Martin F."/>
        </authorList>
    </citation>
    <scope>NUCLEOTIDE SEQUENCE</scope>
    <source>
        <strain evidence="1">FP105234-sp</strain>
    </source>
</reference>
<reference evidence="1" key="2">
    <citation type="journal article" date="2022" name="New Phytol.">
        <title>Evolutionary transition to the ectomycorrhizal habit in the genomes of a hyperdiverse lineage of mushroom-forming fungi.</title>
        <authorList>
            <person name="Looney B."/>
            <person name="Miyauchi S."/>
            <person name="Morin E."/>
            <person name="Drula E."/>
            <person name="Courty P.E."/>
            <person name="Kohler A."/>
            <person name="Kuo A."/>
            <person name="LaButti K."/>
            <person name="Pangilinan J."/>
            <person name="Lipzen A."/>
            <person name="Riley R."/>
            <person name="Andreopoulos W."/>
            <person name="He G."/>
            <person name="Johnson J."/>
            <person name="Nolan M."/>
            <person name="Tritt A."/>
            <person name="Barry K.W."/>
            <person name="Grigoriev I.V."/>
            <person name="Nagy L.G."/>
            <person name="Hibbett D."/>
            <person name="Henrissat B."/>
            <person name="Matheny P.B."/>
            <person name="Labbe J."/>
            <person name="Martin F.M."/>
        </authorList>
    </citation>
    <scope>NUCLEOTIDE SEQUENCE</scope>
    <source>
        <strain evidence="1">FP105234-sp</strain>
    </source>
</reference>
<proteinExistence type="predicted"/>
<gene>
    <name evidence="1" type="ORF">FA95DRAFT_1306576</name>
</gene>
<name>A0ACB8R2Q4_9AGAM</name>
<organism evidence="1 2">
    <name type="scientific">Auriscalpium vulgare</name>
    <dbReference type="NCBI Taxonomy" id="40419"/>
    <lineage>
        <taxon>Eukaryota</taxon>
        <taxon>Fungi</taxon>
        <taxon>Dikarya</taxon>
        <taxon>Basidiomycota</taxon>
        <taxon>Agaricomycotina</taxon>
        <taxon>Agaricomycetes</taxon>
        <taxon>Russulales</taxon>
        <taxon>Auriscalpiaceae</taxon>
        <taxon>Auriscalpium</taxon>
    </lineage>
</organism>
<dbReference type="EMBL" id="MU276616">
    <property type="protein sequence ID" value="KAI0038025.1"/>
    <property type="molecule type" value="Genomic_DNA"/>
</dbReference>
<dbReference type="Proteomes" id="UP000814033">
    <property type="component" value="Unassembled WGS sequence"/>
</dbReference>
<protein>
    <submittedName>
        <fullName evidence="1">Uncharacterized protein</fullName>
    </submittedName>
</protein>
<sequence>MYSPFMGIITADRTGWLESSGNLCNIPFTDGSRLSIGSTAIYELESNLIKALGFTTVVSVNMRDAPRHKYGITEKCVQVSLEDGNLLQTFTEVCKFIAAHMRPKRGVLLYGDNFTLNLTLAVAYRASIHLRGFAYPASHTL</sequence>